<keyword evidence="2 5" id="KW-0812">Transmembrane</keyword>
<keyword evidence="3 5" id="KW-1133">Transmembrane helix</keyword>
<dbReference type="PANTHER" id="PTHR23501">
    <property type="entry name" value="MAJOR FACILITATOR SUPERFAMILY"/>
    <property type="match status" value="1"/>
</dbReference>
<feature type="transmembrane region" description="Helical" evidence="5">
    <location>
        <begin position="134"/>
        <end position="154"/>
    </location>
</feature>
<dbReference type="InterPro" id="IPR036259">
    <property type="entry name" value="MFS_trans_sf"/>
</dbReference>
<keyword evidence="4 5" id="KW-0472">Membrane</keyword>
<keyword evidence="7" id="KW-1185">Reference proteome</keyword>
<feature type="transmembrane region" description="Helical" evidence="5">
    <location>
        <begin position="60"/>
        <end position="80"/>
    </location>
</feature>
<feature type="transmembrane region" description="Helical" evidence="5">
    <location>
        <begin position="29"/>
        <end position="48"/>
    </location>
</feature>
<dbReference type="GO" id="GO:0022857">
    <property type="term" value="F:transmembrane transporter activity"/>
    <property type="evidence" value="ECO:0007669"/>
    <property type="project" value="TreeGrafter"/>
</dbReference>
<dbReference type="AlphaFoldDB" id="A0A9P8L204"/>
<dbReference type="SUPFAM" id="SSF103473">
    <property type="entry name" value="MFS general substrate transporter"/>
    <property type="match status" value="1"/>
</dbReference>
<name>A0A9P8L204_9PEZI</name>
<sequence length="332" mass="35617">MAAIAVFFKGPRSSKEDLSFRERLKLFDLWGTLAFLPAIVCLLLALQWGGTKYAWKSAQVIVLLVVFFVLVCVFAVIQVWKQENATLPPRILKQRSVASGAWFGTCIGAVLLLAVFYLPIWFQAIKGVSAMKSGIMNLPLILSLVVASVLAGGVVTAVGYYTPFMIASSIVTSIGGGLISTLKVNSGHSMWIGYQTLLGLGLGMGMQQPLMAVQAVLDMEDVPIGTSIIVFAQTLGGALLISVGQNVLTNRLVSGLLEAVPSLNPNIVLQTGATSLKTAIDPQYMDGVLFAYNRALDQTFYVLTAMACLTIFGALGTEWRSVKEKKVETTTA</sequence>
<evidence type="ECO:0000256" key="5">
    <source>
        <dbReference type="SAM" id="Phobius"/>
    </source>
</evidence>
<feature type="transmembrane region" description="Helical" evidence="5">
    <location>
        <begin position="222"/>
        <end position="243"/>
    </location>
</feature>
<organism evidence="6 7">
    <name type="scientific">Trichoglossum hirsutum</name>
    <dbReference type="NCBI Taxonomy" id="265104"/>
    <lineage>
        <taxon>Eukaryota</taxon>
        <taxon>Fungi</taxon>
        <taxon>Dikarya</taxon>
        <taxon>Ascomycota</taxon>
        <taxon>Pezizomycotina</taxon>
        <taxon>Geoglossomycetes</taxon>
        <taxon>Geoglossales</taxon>
        <taxon>Geoglossaceae</taxon>
        <taxon>Trichoglossum</taxon>
    </lineage>
</organism>
<gene>
    <name evidence="6" type="ORF">GP486_008157</name>
</gene>
<reference evidence="6" key="1">
    <citation type="submission" date="2021-03" db="EMBL/GenBank/DDBJ databases">
        <title>Comparative genomics and phylogenomic investigation of the class Geoglossomycetes provide insights into ecological specialization and systematics.</title>
        <authorList>
            <person name="Melie T."/>
            <person name="Pirro S."/>
            <person name="Miller A.N."/>
            <person name="Quandt A."/>
        </authorList>
    </citation>
    <scope>NUCLEOTIDE SEQUENCE</scope>
    <source>
        <strain evidence="6">CAQ_001_2017</strain>
    </source>
</reference>
<feature type="transmembrane region" description="Helical" evidence="5">
    <location>
        <begin position="160"/>
        <end position="179"/>
    </location>
</feature>
<feature type="transmembrane region" description="Helical" evidence="5">
    <location>
        <begin position="299"/>
        <end position="317"/>
    </location>
</feature>
<feature type="transmembrane region" description="Helical" evidence="5">
    <location>
        <begin position="191"/>
        <end position="210"/>
    </location>
</feature>
<feature type="transmembrane region" description="Helical" evidence="5">
    <location>
        <begin position="100"/>
        <end position="122"/>
    </location>
</feature>
<evidence type="ECO:0000256" key="1">
    <source>
        <dbReference type="ARBA" id="ARBA00004141"/>
    </source>
</evidence>
<evidence type="ECO:0000256" key="3">
    <source>
        <dbReference type="ARBA" id="ARBA00022989"/>
    </source>
</evidence>
<dbReference type="PANTHER" id="PTHR23501:SF199">
    <property type="entry name" value="MFS EFFLUX TRANSPORTER INPD-RELATED"/>
    <property type="match status" value="1"/>
</dbReference>
<comment type="caution">
    <text evidence="6">The sequence shown here is derived from an EMBL/GenBank/DDBJ whole genome shotgun (WGS) entry which is preliminary data.</text>
</comment>
<dbReference type="Proteomes" id="UP000750711">
    <property type="component" value="Unassembled WGS sequence"/>
</dbReference>
<dbReference type="FunFam" id="1.20.1250.20:FF:000196">
    <property type="entry name" value="MFS toxin efflux pump (AflT)"/>
    <property type="match status" value="1"/>
</dbReference>
<evidence type="ECO:0000313" key="6">
    <source>
        <dbReference type="EMBL" id="KAH0548114.1"/>
    </source>
</evidence>
<proteinExistence type="predicted"/>
<comment type="subcellular location">
    <subcellularLocation>
        <location evidence="1">Membrane</location>
        <topology evidence="1">Multi-pass membrane protein</topology>
    </subcellularLocation>
</comment>
<dbReference type="EMBL" id="JAGHQM010002826">
    <property type="protein sequence ID" value="KAH0548114.1"/>
    <property type="molecule type" value="Genomic_DNA"/>
</dbReference>
<accession>A0A9P8L204</accession>
<evidence type="ECO:0000256" key="2">
    <source>
        <dbReference type="ARBA" id="ARBA00022692"/>
    </source>
</evidence>
<dbReference type="GO" id="GO:0005886">
    <property type="term" value="C:plasma membrane"/>
    <property type="evidence" value="ECO:0007669"/>
    <property type="project" value="TreeGrafter"/>
</dbReference>
<evidence type="ECO:0000256" key="4">
    <source>
        <dbReference type="ARBA" id="ARBA00023136"/>
    </source>
</evidence>
<protein>
    <submittedName>
        <fullName evidence="6">Uncharacterized protein</fullName>
    </submittedName>
</protein>
<evidence type="ECO:0000313" key="7">
    <source>
        <dbReference type="Proteomes" id="UP000750711"/>
    </source>
</evidence>